<dbReference type="InterPro" id="IPR001357">
    <property type="entry name" value="BRCT_dom"/>
</dbReference>
<comment type="subcellular location">
    <subcellularLocation>
        <location evidence="4">Nucleus</location>
        <location evidence="4">Nucleolus</location>
    </subcellularLocation>
    <subcellularLocation>
        <location evidence="4">Nucleus</location>
        <location evidence="4">Nucleoplasm</location>
    </subcellularLocation>
</comment>
<dbReference type="PANTHER" id="PTHR12221">
    <property type="entry name" value="PESCADILLO - RELATED"/>
    <property type="match status" value="1"/>
</dbReference>
<evidence type="ECO:0000259" key="6">
    <source>
        <dbReference type="PROSITE" id="PS50172"/>
    </source>
</evidence>
<dbReference type="CDD" id="cd17709">
    <property type="entry name" value="BRCT_pescadillo_like"/>
    <property type="match status" value="1"/>
</dbReference>
<evidence type="ECO:0000313" key="9">
    <source>
        <dbReference type="EMBL" id="SVE78204.1"/>
    </source>
</evidence>
<sequence>MGAPMKKKYEAGEATKYITRAQALKKLQLNLKDFRRLCILKGVYPREPNNRKKAQKGKLDKKTLYYVKDIRFLSHEPLIWKFRDFKVFMRKMKTAMEKGDKETVARLKENKPSMKLDHLVKERYPTFMDALNDLDDCLTLCFFYSTLPRDTKAPANLISLCRRLTVEFLHYVIAAKALRKVFISVKGIYYQVEIKGQPVTILINHQRGFKPTSASDVDYRIMTNFVDFYTSMLGFINFRLYHSINLQYPPKLPGITVKEDATDEDAVEEYNELVAALNSSLVTNVHQPEEEVQIDEFPSVKKTDFLAEGAEKLEEAKREAEAIERLKSLFRGLKFFISREVPRESVVFVIRSCDGEASWDSSIFAGATYEETDESITHQIVDRPSVDKQYLSRYYIQPQWLFDCINFRRLLPVEDYFIGANLPPHISPFVTERLGDYIPPERQMLLALQRGETLPAEQEEEEEEEDDDDESEDNSSEEEEEEGKVENKETTKSQVVKEKKGMKVIRGRVEMPDVKGKEEEDKEHYKFRELMIRNKDKRLYRSMMKNRKSREREAKRLENKRKQHEKEEKSLKKSTSSGKALTAKWSIQPQSATSDKQTKKMKMM</sequence>
<feature type="region of interest" description="Disordered" evidence="5">
    <location>
        <begin position="538"/>
        <end position="604"/>
    </location>
</feature>
<dbReference type="InterPro" id="IPR036420">
    <property type="entry name" value="BRCT_dom_sf"/>
</dbReference>
<dbReference type="Pfam" id="PF06732">
    <property type="entry name" value="Pescadillo_N"/>
    <property type="match status" value="1"/>
</dbReference>
<dbReference type="EMBL" id="LR007957">
    <property type="protein sequence ID" value="SVE77576.1"/>
    <property type="molecule type" value="mRNA"/>
</dbReference>
<proteinExistence type="evidence at transcript level"/>
<dbReference type="HAMAP" id="MF_03028">
    <property type="entry name" value="Pescadillo"/>
    <property type="match status" value="1"/>
</dbReference>
<dbReference type="FunFam" id="3.40.50.10190:FF:000002">
    <property type="entry name" value="Pescadillo homolog"/>
    <property type="match status" value="1"/>
</dbReference>
<feature type="compositionally biased region" description="Basic and acidic residues" evidence="5">
    <location>
        <begin position="484"/>
        <end position="499"/>
    </location>
</feature>
<dbReference type="GO" id="GO:0000463">
    <property type="term" value="P:maturation of LSU-rRNA from tricistronic rRNA transcript (SSU-rRNA, 5.8S rRNA, LSU-rRNA)"/>
    <property type="evidence" value="ECO:0007669"/>
    <property type="project" value="UniProtKB-UniRule"/>
</dbReference>
<dbReference type="Pfam" id="PF16589">
    <property type="entry name" value="BRCT_2"/>
    <property type="match status" value="1"/>
</dbReference>
<feature type="region of interest" description="Disordered" evidence="5">
    <location>
        <begin position="452"/>
        <end position="499"/>
    </location>
</feature>
<dbReference type="GO" id="GO:0005654">
    <property type="term" value="C:nucleoplasm"/>
    <property type="evidence" value="ECO:0007669"/>
    <property type="project" value="UniProtKB-SubCell"/>
</dbReference>
<feature type="domain" description="BRCT" evidence="6">
    <location>
        <begin position="325"/>
        <end position="418"/>
    </location>
</feature>
<dbReference type="PANTHER" id="PTHR12221:SF6">
    <property type="entry name" value="PESCADILLO HOMOLOG"/>
    <property type="match status" value="1"/>
</dbReference>
<keyword evidence="1 4" id="KW-0690">Ribosome biogenesis</keyword>
<dbReference type="GO" id="GO:0000466">
    <property type="term" value="P:maturation of 5.8S rRNA from tricistronic rRNA transcript (SSU-rRNA, 5.8S rRNA, LSU-rRNA)"/>
    <property type="evidence" value="ECO:0007669"/>
    <property type="project" value="UniProtKB-UniRule"/>
</dbReference>
<feature type="compositionally biased region" description="Polar residues" evidence="5">
    <location>
        <begin position="585"/>
        <end position="595"/>
    </location>
</feature>
<dbReference type="InterPro" id="IPR010613">
    <property type="entry name" value="PES"/>
</dbReference>
<dbReference type="GO" id="GO:0070545">
    <property type="term" value="C:PeBoW complex"/>
    <property type="evidence" value="ECO:0007669"/>
    <property type="project" value="TreeGrafter"/>
</dbReference>
<feature type="compositionally biased region" description="Basic residues" evidence="5">
    <location>
        <begin position="540"/>
        <end position="549"/>
    </location>
</feature>
<dbReference type="EMBL" id="LR007359">
    <property type="protein sequence ID" value="SVE76978.1"/>
    <property type="molecule type" value="mRNA"/>
</dbReference>
<evidence type="ECO:0000256" key="1">
    <source>
        <dbReference type="ARBA" id="ARBA00022517"/>
    </source>
</evidence>
<dbReference type="GO" id="GO:0030687">
    <property type="term" value="C:preribosome, large subunit precursor"/>
    <property type="evidence" value="ECO:0007669"/>
    <property type="project" value="UniProtKB-UniRule"/>
</dbReference>
<feature type="compositionally biased region" description="Low complexity" evidence="5">
    <location>
        <begin position="573"/>
        <end position="584"/>
    </location>
</feature>
<keyword evidence="3 4" id="KW-0539">Nucleus</keyword>
<dbReference type="SUPFAM" id="SSF52113">
    <property type="entry name" value="BRCT domain"/>
    <property type="match status" value="1"/>
</dbReference>
<evidence type="ECO:0000256" key="5">
    <source>
        <dbReference type="SAM" id="MobiDB-lite"/>
    </source>
</evidence>
<organism evidence="7">
    <name type="scientific">Daphnia lumholtzi</name>
    <dbReference type="NCBI Taxonomy" id="42856"/>
    <lineage>
        <taxon>Eukaryota</taxon>
        <taxon>Metazoa</taxon>
        <taxon>Ecdysozoa</taxon>
        <taxon>Arthropoda</taxon>
        <taxon>Crustacea</taxon>
        <taxon>Branchiopoda</taxon>
        <taxon>Diplostraca</taxon>
        <taxon>Cladocera</taxon>
        <taxon>Anomopoda</taxon>
        <taxon>Daphniidae</taxon>
        <taxon>Daphnia</taxon>
    </lineage>
</organism>
<feature type="compositionally biased region" description="Acidic residues" evidence="5">
    <location>
        <begin position="457"/>
        <end position="483"/>
    </location>
</feature>
<evidence type="ECO:0000313" key="8">
    <source>
        <dbReference type="EMBL" id="SVE77576.1"/>
    </source>
</evidence>
<dbReference type="EMBL" id="LR008585">
    <property type="protein sequence ID" value="SVE78204.1"/>
    <property type="molecule type" value="mRNA"/>
</dbReference>
<keyword evidence="2 4" id="KW-0698">rRNA processing</keyword>
<dbReference type="AlphaFoldDB" id="A0A4Y7M658"/>
<evidence type="ECO:0000256" key="4">
    <source>
        <dbReference type="HAMAP-Rule" id="MF_03028"/>
    </source>
</evidence>
<comment type="function">
    <text evidence="4">Required for maturation of ribosomal RNAs and formation of the large ribosomal subunit.</text>
</comment>
<gene>
    <name evidence="7" type="primary">EOG090X05E6</name>
</gene>
<dbReference type="GO" id="GO:0043021">
    <property type="term" value="F:ribonucleoprotein complex binding"/>
    <property type="evidence" value="ECO:0007669"/>
    <property type="project" value="UniProtKB-UniRule"/>
</dbReference>
<dbReference type="Gene3D" id="3.40.50.10190">
    <property type="entry name" value="BRCT domain"/>
    <property type="match status" value="1"/>
</dbReference>
<evidence type="ECO:0000256" key="3">
    <source>
        <dbReference type="ARBA" id="ARBA00023242"/>
    </source>
</evidence>
<dbReference type="PROSITE" id="PS50172">
    <property type="entry name" value="BRCT"/>
    <property type="match status" value="1"/>
</dbReference>
<accession>A0A4Y7M658</accession>
<reference evidence="7" key="1">
    <citation type="submission" date="2018-08" db="EMBL/GenBank/DDBJ databases">
        <authorList>
            <person name="Cornetti L."/>
        </authorList>
    </citation>
    <scope>NUCLEOTIDE SEQUENCE</scope>
    <source>
        <strain evidence="8">IN-PA-1</strain>
        <strain evidence="7">US-AR</strain>
        <strain evidence="9">US-MO</strain>
    </source>
</reference>
<name>A0A4Y7M658_9CRUS</name>
<evidence type="ECO:0000256" key="2">
    <source>
        <dbReference type="ARBA" id="ARBA00022552"/>
    </source>
</evidence>
<dbReference type="SMART" id="SM00292">
    <property type="entry name" value="BRCT"/>
    <property type="match status" value="1"/>
</dbReference>
<dbReference type="GO" id="GO:0003723">
    <property type="term" value="F:RNA binding"/>
    <property type="evidence" value="ECO:0007669"/>
    <property type="project" value="TreeGrafter"/>
</dbReference>
<protein>
    <recommendedName>
        <fullName evidence="4">Pescadillo homolog</fullName>
    </recommendedName>
</protein>
<evidence type="ECO:0000313" key="7">
    <source>
        <dbReference type="EMBL" id="SVE76978.1"/>
    </source>
</evidence>
<comment type="similarity">
    <text evidence="4">Belongs to the pescadillo family.</text>
</comment>